<dbReference type="AlphaFoldDB" id="A0A0R0D2A8"/>
<dbReference type="PANTHER" id="PTHR33121">
    <property type="entry name" value="CYCLIC DI-GMP PHOSPHODIESTERASE PDEF"/>
    <property type="match status" value="1"/>
</dbReference>
<dbReference type="RefSeq" id="WP_083492036.1">
    <property type="nucleotide sequence ID" value="NZ_LDJK01000068.1"/>
</dbReference>
<keyword evidence="1" id="KW-0472">Membrane</keyword>
<feature type="transmembrane region" description="Helical" evidence="1">
    <location>
        <begin position="81"/>
        <end position="100"/>
    </location>
</feature>
<dbReference type="EMBL" id="LDJK01000068">
    <property type="protein sequence ID" value="KRG72730.1"/>
    <property type="molecule type" value="Genomic_DNA"/>
</dbReference>
<dbReference type="PROSITE" id="PS50883">
    <property type="entry name" value="EAL"/>
    <property type="match status" value="1"/>
</dbReference>
<dbReference type="PANTHER" id="PTHR33121:SF71">
    <property type="entry name" value="OXYGEN SENSOR PROTEIN DOSP"/>
    <property type="match status" value="1"/>
</dbReference>
<dbReference type="SUPFAM" id="SSF141868">
    <property type="entry name" value="EAL domain-like"/>
    <property type="match status" value="1"/>
</dbReference>
<sequence>MLETGSARSRREWVTRKFPDHAQWPRVKRLLHLGGVVCTLHGVAWATYYGTHGMTMLAWVLCALTLVGVACFVIANRRARLSIVLIAHVLLLMTIFVSLAETPTAAAARSTHLFLLPIGAATFFLFRSEGVYLRWILPTLCMVALVWLAIDPVSLGARLERLPDGVRKIRHGLNTLTAMGLTGGVLAIFREDLGEQMNQYSALVRGITQRELRAFLQPQVALNGQVVGAELLLRWDRPGHGLQSPVNFIPLAEQTGLIHEIGLMVLRRACVQLADWSALPGVNTWVLSVNVSPLQLASATFVQDVREIVRSTGAPATRLRLEITESALAHDHAQIASTMNALREDGVSWSLDDFGTGFSSLSLLQVLPLDELKIDQTFVRGMGEDASHRELVRKIIEIAAILGVSTVAEGVETEQQRAWLASMGCRVFQGYLFGRPVTADDFHAAHVAPRV</sequence>
<keyword evidence="1" id="KW-1133">Transmembrane helix</keyword>
<dbReference type="InterPro" id="IPR050706">
    <property type="entry name" value="Cyclic-di-GMP_PDE-like"/>
</dbReference>
<accession>A0A0R0D2A8</accession>
<dbReference type="Gene3D" id="3.20.20.450">
    <property type="entry name" value="EAL domain"/>
    <property type="match status" value="1"/>
</dbReference>
<feature type="transmembrane region" description="Helical" evidence="1">
    <location>
        <begin position="56"/>
        <end position="74"/>
    </location>
</feature>
<evidence type="ECO:0000313" key="3">
    <source>
        <dbReference type="EMBL" id="KRG72730.1"/>
    </source>
</evidence>
<keyword evidence="4" id="KW-1185">Reference proteome</keyword>
<dbReference type="GO" id="GO:0071111">
    <property type="term" value="F:cyclic-guanylate-specific phosphodiesterase activity"/>
    <property type="evidence" value="ECO:0007669"/>
    <property type="project" value="InterPro"/>
</dbReference>
<evidence type="ECO:0000313" key="4">
    <source>
        <dbReference type="Proteomes" id="UP000051386"/>
    </source>
</evidence>
<dbReference type="InterPro" id="IPR001633">
    <property type="entry name" value="EAL_dom"/>
</dbReference>
<comment type="caution">
    <text evidence="3">The sequence shown here is derived from an EMBL/GenBank/DDBJ whole genome shotgun (WGS) entry which is preliminary data.</text>
</comment>
<dbReference type="PATRIC" id="fig|517011.3.peg.2742"/>
<dbReference type="SMART" id="SM00052">
    <property type="entry name" value="EAL"/>
    <property type="match status" value="1"/>
</dbReference>
<feature type="transmembrane region" description="Helical" evidence="1">
    <location>
        <begin position="132"/>
        <end position="150"/>
    </location>
</feature>
<dbReference type="InterPro" id="IPR035919">
    <property type="entry name" value="EAL_sf"/>
</dbReference>
<evidence type="ECO:0000256" key="1">
    <source>
        <dbReference type="SAM" id="Phobius"/>
    </source>
</evidence>
<dbReference type="CDD" id="cd01948">
    <property type="entry name" value="EAL"/>
    <property type="match status" value="1"/>
</dbReference>
<organism evidence="3 4">
    <name type="scientific">Stenotrophomonas chelatiphaga</name>
    <dbReference type="NCBI Taxonomy" id="517011"/>
    <lineage>
        <taxon>Bacteria</taxon>
        <taxon>Pseudomonadati</taxon>
        <taxon>Pseudomonadota</taxon>
        <taxon>Gammaproteobacteria</taxon>
        <taxon>Lysobacterales</taxon>
        <taxon>Lysobacteraceae</taxon>
        <taxon>Stenotrophomonas</taxon>
    </lineage>
</organism>
<name>A0A0R0D2A8_9GAMM</name>
<dbReference type="Proteomes" id="UP000051386">
    <property type="component" value="Unassembled WGS sequence"/>
</dbReference>
<proteinExistence type="predicted"/>
<keyword evidence="1" id="KW-0812">Transmembrane</keyword>
<feature type="domain" description="EAL" evidence="2">
    <location>
        <begin position="196"/>
        <end position="450"/>
    </location>
</feature>
<evidence type="ECO:0000259" key="2">
    <source>
        <dbReference type="PROSITE" id="PS50883"/>
    </source>
</evidence>
<protein>
    <submittedName>
        <fullName evidence="3">Diguanylate phosphodiesterase</fullName>
    </submittedName>
</protein>
<feature type="transmembrane region" description="Helical" evidence="1">
    <location>
        <begin position="106"/>
        <end position="125"/>
    </location>
</feature>
<dbReference type="Pfam" id="PF00563">
    <property type="entry name" value="EAL"/>
    <property type="match status" value="1"/>
</dbReference>
<reference evidence="3 4" key="1">
    <citation type="submission" date="2015-05" db="EMBL/GenBank/DDBJ databases">
        <title>Genome sequencing and analysis of members of genus Stenotrophomonas.</title>
        <authorList>
            <person name="Patil P.P."/>
            <person name="Midha S."/>
            <person name="Patil P.B."/>
        </authorList>
    </citation>
    <scope>NUCLEOTIDE SEQUENCE [LARGE SCALE GENOMIC DNA]</scope>
    <source>
        <strain evidence="3 4">DSM 21508</strain>
    </source>
</reference>
<feature type="transmembrane region" description="Helical" evidence="1">
    <location>
        <begin position="30"/>
        <end position="50"/>
    </location>
</feature>
<gene>
    <name evidence="3" type="ORF">ABB28_14100</name>
</gene>